<feature type="compositionally biased region" description="Basic and acidic residues" evidence="1">
    <location>
        <begin position="890"/>
        <end position="905"/>
    </location>
</feature>
<gene>
    <name evidence="2" type="ORF">CLAFUR5_08736</name>
</gene>
<feature type="region of interest" description="Disordered" evidence="1">
    <location>
        <begin position="881"/>
        <end position="905"/>
    </location>
</feature>
<feature type="compositionally biased region" description="Polar residues" evidence="1">
    <location>
        <begin position="209"/>
        <end position="222"/>
    </location>
</feature>
<reference evidence="2" key="1">
    <citation type="submission" date="2021-12" db="EMBL/GenBank/DDBJ databases">
        <authorList>
            <person name="Zaccaron A."/>
            <person name="Stergiopoulos I."/>
        </authorList>
    </citation>
    <scope>NUCLEOTIDE SEQUENCE</scope>
    <source>
        <strain evidence="2">Race5_Kim</strain>
    </source>
</reference>
<dbReference type="GeneID" id="71988614"/>
<evidence type="ECO:0000313" key="2">
    <source>
        <dbReference type="EMBL" id="UJO15000.1"/>
    </source>
</evidence>
<evidence type="ECO:0000313" key="3">
    <source>
        <dbReference type="Proteomes" id="UP000756132"/>
    </source>
</evidence>
<feature type="region of interest" description="Disordered" evidence="1">
    <location>
        <begin position="175"/>
        <end position="238"/>
    </location>
</feature>
<dbReference type="AlphaFoldDB" id="A0A9Q8P6C4"/>
<feature type="region of interest" description="Disordered" evidence="1">
    <location>
        <begin position="417"/>
        <end position="436"/>
    </location>
</feature>
<name>A0A9Q8P6C4_PASFU</name>
<proteinExistence type="predicted"/>
<accession>A0A9Q8P6C4</accession>
<feature type="region of interest" description="Disordered" evidence="1">
    <location>
        <begin position="1"/>
        <end position="20"/>
    </location>
</feature>
<reference evidence="2" key="2">
    <citation type="journal article" date="2022" name="Microb. Genom.">
        <title>A chromosome-scale genome assembly of the tomato pathogen Cladosporium fulvum reveals a compartmentalized genome architecture and the presence of a dispensable chromosome.</title>
        <authorList>
            <person name="Zaccaron A.Z."/>
            <person name="Chen L.H."/>
            <person name="Samaras A."/>
            <person name="Stergiopoulos I."/>
        </authorList>
    </citation>
    <scope>NUCLEOTIDE SEQUENCE</scope>
    <source>
        <strain evidence="2">Race5_Kim</strain>
    </source>
</reference>
<dbReference type="KEGG" id="ffu:CLAFUR5_08736"/>
<organism evidence="2 3">
    <name type="scientific">Passalora fulva</name>
    <name type="common">Tomato leaf mold</name>
    <name type="synonym">Cladosporium fulvum</name>
    <dbReference type="NCBI Taxonomy" id="5499"/>
    <lineage>
        <taxon>Eukaryota</taxon>
        <taxon>Fungi</taxon>
        <taxon>Dikarya</taxon>
        <taxon>Ascomycota</taxon>
        <taxon>Pezizomycotina</taxon>
        <taxon>Dothideomycetes</taxon>
        <taxon>Dothideomycetidae</taxon>
        <taxon>Mycosphaerellales</taxon>
        <taxon>Mycosphaerellaceae</taxon>
        <taxon>Fulvia</taxon>
    </lineage>
</organism>
<sequence length="946" mass="103588">MAMSKLSRAGNMGFQEAGSSGTDHRLIKKCRTYDMSFLDEFGMDSEYAELDTEQDLRYALVDAALIVRIPQERPYTRRELDNRANAEWDRIKWNAKRAPDFGEMWLGRFRRKYELLTGRVLMMKSDRVDGIQSDQKNGQRQARQSMARLKGDLAKGVREDLARDDAAQTLMTIKNEPQACAEDRMTKGRIPGNDGVRPKVATKPACPSAKSTSKTANCSAKSHATDGKLLRNDAARPDRAMKQACASAKPIHRTPASQGIPSRHVESDIATDQTVAELAASTPERSQPCNIGVPVPPQHGISEQDTKGPIPPPPLQWRRVPSVPSRHTPEPITWAPITISLDLPRWLRKSAQVAAKSDITPAATSKDPAQVAVEPDLNTKQRPSNPAQMRAESVVVTPSRKPGKLMRTGHLPSVELLSSSPCSRADRKVKRERRDSAHARLDEVAVKQETTGHSEALLQETEAGELDKMILDDIDDIFDNVTLDTPPTPRQHKKPRPEDAAVSASVNVTAETKAPPMSADVENVTEDTSSENLVNLSASHGTRSSSNECVDCGLSARHTGKGNIVVSLCTHAAEKIRARKQGTVVEETKGDPESQEVFEPCHKTIGENVKQGGQKRRASIGPPTRTDPSKRSKRLRTSQQEVALPVESDDEPPMLRKRRAKGLTGADARSDSDAAPASISIYRTTKVAVSTTRDGFVIDTCIDVRTEVTAQVCDVIQIASRPESISQTPVDTSATLAALSKDTSPSRDTGRPSAYVNSGSQTLRSAQANVGLQATCSRPIDGATQTPALHYTDAGSQSGAIDYQSVATQTKHELPPQFLKMSDHPKDIMSATSHQHPAPITSIESSVGANSASLLCNYLATLNDNMGQIKDMLAVNADQAESRPMLKRKQSVETEDLKSPATRRDESFSKRRCVRYFAYNVRVRRADETMLKQKVCSLDKRPRKSK</sequence>
<protein>
    <submittedName>
        <fullName evidence="2">Uncharacterized protein</fullName>
    </submittedName>
</protein>
<dbReference type="RefSeq" id="XP_047759366.1">
    <property type="nucleotide sequence ID" value="XM_047907884.1"/>
</dbReference>
<feature type="compositionally biased region" description="Basic and acidic residues" evidence="1">
    <location>
        <begin position="223"/>
        <end position="238"/>
    </location>
</feature>
<keyword evidence="3" id="KW-1185">Reference proteome</keyword>
<feature type="region of interest" description="Disordered" evidence="1">
    <location>
        <begin position="483"/>
        <end position="505"/>
    </location>
</feature>
<dbReference type="Proteomes" id="UP000756132">
    <property type="component" value="Chromosome 3"/>
</dbReference>
<feature type="region of interest" description="Disordered" evidence="1">
    <location>
        <begin position="605"/>
        <end position="655"/>
    </location>
</feature>
<feature type="region of interest" description="Disordered" evidence="1">
    <location>
        <begin position="245"/>
        <end position="264"/>
    </location>
</feature>
<dbReference type="EMBL" id="CP090165">
    <property type="protein sequence ID" value="UJO15000.1"/>
    <property type="molecule type" value="Genomic_DNA"/>
</dbReference>
<evidence type="ECO:0000256" key="1">
    <source>
        <dbReference type="SAM" id="MobiDB-lite"/>
    </source>
</evidence>